<evidence type="ECO:0000313" key="1">
    <source>
        <dbReference type="Proteomes" id="UP000504618"/>
    </source>
</evidence>
<dbReference type="GeneID" id="112461690"/>
<dbReference type="RefSeq" id="XP_024882797.1">
    <property type="nucleotide sequence ID" value="XM_025027029.1"/>
</dbReference>
<evidence type="ECO:0000313" key="2">
    <source>
        <dbReference type="RefSeq" id="XP_024882797.1"/>
    </source>
</evidence>
<proteinExistence type="predicted"/>
<reference evidence="2" key="1">
    <citation type="submission" date="2025-08" db="UniProtKB">
        <authorList>
            <consortium name="RefSeq"/>
        </authorList>
    </citation>
    <scope>IDENTIFICATION</scope>
    <source>
        <tissue evidence="2">Whole body</tissue>
    </source>
</reference>
<accession>A0A6J1QK29</accession>
<dbReference type="OrthoDB" id="7695519at2759"/>
<keyword evidence="1" id="KW-1185">Reference proteome</keyword>
<dbReference type="Proteomes" id="UP000504618">
    <property type="component" value="Unplaced"/>
</dbReference>
<name>A0A6J1QK29_9HYME</name>
<organism evidence="1 2">
    <name type="scientific">Temnothorax curvispinosus</name>
    <dbReference type="NCBI Taxonomy" id="300111"/>
    <lineage>
        <taxon>Eukaryota</taxon>
        <taxon>Metazoa</taxon>
        <taxon>Ecdysozoa</taxon>
        <taxon>Arthropoda</taxon>
        <taxon>Hexapoda</taxon>
        <taxon>Insecta</taxon>
        <taxon>Pterygota</taxon>
        <taxon>Neoptera</taxon>
        <taxon>Endopterygota</taxon>
        <taxon>Hymenoptera</taxon>
        <taxon>Apocrita</taxon>
        <taxon>Aculeata</taxon>
        <taxon>Formicoidea</taxon>
        <taxon>Formicidae</taxon>
        <taxon>Myrmicinae</taxon>
        <taxon>Temnothorax</taxon>
    </lineage>
</organism>
<sequence>MMQALNIDVGRNCATYCKNQDRERINLSDIRVQEATREGRIARRQSNPLSTKLQLLLRVLYMVLELTTRDRPFQLHSVHRRTCRKKTYHLPAAITFLFLDIL</sequence>
<gene>
    <name evidence="2" type="primary">LOC112461690</name>
</gene>
<dbReference type="AlphaFoldDB" id="A0A6J1QK29"/>
<protein>
    <submittedName>
        <fullName evidence="2">Uncharacterized protein LOC112461690</fullName>
    </submittedName>
</protein>